<dbReference type="Proteomes" id="UP000095281">
    <property type="component" value="Unplaced"/>
</dbReference>
<evidence type="ECO:0000256" key="3">
    <source>
        <dbReference type="ARBA" id="ARBA00023274"/>
    </source>
</evidence>
<evidence type="ECO:0000313" key="6">
    <source>
        <dbReference type="WBParaSite" id="MhA1_Contig127.frz3.gene58"/>
    </source>
</evidence>
<protein>
    <submittedName>
        <fullName evidence="6">Ribosomal_S7 domain-containing protein</fullName>
    </submittedName>
</protein>
<dbReference type="WBParaSite" id="MhA1_Contig127.frz3.gene58">
    <property type="protein sequence ID" value="MhA1_Contig127.frz3.gene58"/>
    <property type="gene ID" value="MhA1_Contig127.frz3.gene58"/>
</dbReference>
<dbReference type="GO" id="GO:0005840">
    <property type="term" value="C:ribosome"/>
    <property type="evidence" value="ECO:0007669"/>
    <property type="project" value="UniProtKB-KW"/>
</dbReference>
<keyword evidence="3" id="KW-0687">Ribonucleoprotein</keyword>
<evidence type="ECO:0000256" key="1">
    <source>
        <dbReference type="ARBA" id="ARBA00007151"/>
    </source>
</evidence>
<dbReference type="Gene3D" id="1.10.455.10">
    <property type="entry name" value="Ribosomal protein S7 domain"/>
    <property type="match status" value="1"/>
</dbReference>
<organism evidence="5 6">
    <name type="scientific">Meloidogyne hapla</name>
    <name type="common">Root-knot nematode worm</name>
    <dbReference type="NCBI Taxonomy" id="6305"/>
    <lineage>
        <taxon>Eukaryota</taxon>
        <taxon>Metazoa</taxon>
        <taxon>Ecdysozoa</taxon>
        <taxon>Nematoda</taxon>
        <taxon>Chromadorea</taxon>
        <taxon>Rhabditida</taxon>
        <taxon>Tylenchina</taxon>
        <taxon>Tylenchomorpha</taxon>
        <taxon>Tylenchoidea</taxon>
        <taxon>Meloidogynidae</taxon>
        <taxon>Meloidogyninae</taxon>
        <taxon>Meloidogyne</taxon>
    </lineage>
</organism>
<evidence type="ECO:0000313" key="5">
    <source>
        <dbReference type="Proteomes" id="UP000095281"/>
    </source>
</evidence>
<accession>A0A1I8B3P4</accession>
<sequence length="423" mass="48868">MCRFLPIAYIDMNNFHSKNTQIYFIGNNADDLKAIIALINTNHKELDAKINSNQQDINKKFDTLDTKMDSMAAKINSTQHELVMIKADISILRGDLVKEVGILNGHILGFKEHLAGHKEHLHGIKERLFLYGGVAGGALTYFIKTYYDSKPDRSIGVAEVNLPKDSQKDHSPIGMLIVNLHEEPKEDTIKMSHPFFGRNILAFPNKYFGRCFLSTSGCKLSVFDPNQWCDPIVSVEQLNKPLPDDDPRRYLHPKQMESNKTPVFYRNEIIDRMVNIMMVKGKKELIRGEIYGALEIVKRIQYKKWLDEKDEKKKAKIILDPFEVANLAILNCRPIMELRPVGRTGTVYQVPYPITENYSIFRALKMMREILRQKCKHGQNRFRTLLAHELIAAMNNEGLTIQAKQELHRLCEKNRAYSSFRRY</sequence>
<dbReference type="GO" id="GO:1990904">
    <property type="term" value="C:ribonucleoprotein complex"/>
    <property type="evidence" value="ECO:0007669"/>
    <property type="project" value="UniProtKB-KW"/>
</dbReference>
<dbReference type="Pfam" id="PF00177">
    <property type="entry name" value="Ribosomal_S7"/>
    <property type="match status" value="1"/>
</dbReference>
<dbReference type="PANTHER" id="PTHR11205">
    <property type="entry name" value="RIBOSOMAL PROTEIN S7"/>
    <property type="match status" value="1"/>
</dbReference>
<comment type="similarity">
    <text evidence="1">Belongs to the universal ribosomal protein uS7 family.</text>
</comment>
<dbReference type="AlphaFoldDB" id="A0A1I8B3P4"/>
<dbReference type="InterPro" id="IPR000235">
    <property type="entry name" value="Ribosomal_uS7"/>
</dbReference>
<evidence type="ECO:0000259" key="4">
    <source>
        <dbReference type="Pfam" id="PF00177"/>
    </source>
</evidence>
<keyword evidence="5" id="KW-1185">Reference proteome</keyword>
<dbReference type="GO" id="GO:0006412">
    <property type="term" value="P:translation"/>
    <property type="evidence" value="ECO:0007669"/>
    <property type="project" value="InterPro"/>
</dbReference>
<evidence type="ECO:0000256" key="2">
    <source>
        <dbReference type="ARBA" id="ARBA00022980"/>
    </source>
</evidence>
<proteinExistence type="inferred from homology"/>
<name>A0A1I8B3P4_MELHA</name>
<dbReference type="InterPro" id="IPR036823">
    <property type="entry name" value="Ribosomal_uS7_dom_sf"/>
</dbReference>
<dbReference type="InterPro" id="IPR023798">
    <property type="entry name" value="Ribosomal_uS7_dom"/>
</dbReference>
<reference evidence="6" key="1">
    <citation type="submission" date="2016-11" db="UniProtKB">
        <authorList>
            <consortium name="WormBaseParasite"/>
        </authorList>
    </citation>
    <scope>IDENTIFICATION</scope>
</reference>
<keyword evidence="2" id="KW-0689">Ribosomal protein</keyword>
<feature type="domain" description="Small ribosomal subunit protein uS7" evidence="4">
    <location>
        <begin position="248"/>
        <end position="415"/>
    </location>
</feature>
<dbReference type="SUPFAM" id="SSF47973">
    <property type="entry name" value="Ribosomal protein S7"/>
    <property type="match status" value="1"/>
</dbReference>